<dbReference type="EMBL" id="LR796921">
    <property type="protein sequence ID" value="CAB4174039.1"/>
    <property type="molecule type" value="Genomic_DNA"/>
</dbReference>
<proteinExistence type="predicted"/>
<reference evidence="2" key="1">
    <citation type="submission" date="2020-05" db="EMBL/GenBank/DDBJ databases">
        <authorList>
            <person name="Chiriac C."/>
            <person name="Salcher M."/>
            <person name="Ghai R."/>
            <person name="Kavagutti S V."/>
        </authorList>
    </citation>
    <scope>NUCLEOTIDE SEQUENCE</scope>
</reference>
<dbReference type="EMBL" id="LR797086">
    <property type="protein sequence ID" value="CAB4186116.1"/>
    <property type="molecule type" value="Genomic_DNA"/>
</dbReference>
<gene>
    <name evidence="2" type="ORF">UFOVP1138_7</name>
    <name evidence="3" type="ORF">UFOVP1394_4</name>
    <name evidence="1" type="ORF">UFOVP975_24</name>
</gene>
<sequence length="106" mass="12707">MNLIPKEFHLAGIKVKVVLDPTLHERRKIVGEARYPDQTILLDNKVLKDELLEQNFYHELIHWVFYILNMDELRNDEKLVDTMSYLIHQSMKTNAEYYSQEELRCA</sequence>
<name>A0A6J5QUA3_9CAUD</name>
<evidence type="ECO:0000313" key="2">
    <source>
        <dbReference type="EMBL" id="CAB4186116.1"/>
    </source>
</evidence>
<accession>A0A6J5QUA3</accession>
<evidence type="ECO:0000313" key="3">
    <source>
        <dbReference type="EMBL" id="CAB4204381.1"/>
    </source>
</evidence>
<dbReference type="EMBL" id="LR797345">
    <property type="protein sequence ID" value="CAB4204381.1"/>
    <property type="molecule type" value="Genomic_DNA"/>
</dbReference>
<evidence type="ECO:0000313" key="1">
    <source>
        <dbReference type="EMBL" id="CAB4174039.1"/>
    </source>
</evidence>
<protein>
    <submittedName>
        <fullName evidence="2">Uncharacterized protein</fullName>
    </submittedName>
</protein>
<organism evidence="2">
    <name type="scientific">uncultured Caudovirales phage</name>
    <dbReference type="NCBI Taxonomy" id="2100421"/>
    <lineage>
        <taxon>Viruses</taxon>
        <taxon>Duplodnaviria</taxon>
        <taxon>Heunggongvirae</taxon>
        <taxon>Uroviricota</taxon>
        <taxon>Caudoviricetes</taxon>
        <taxon>Peduoviridae</taxon>
        <taxon>Maltschvirus</taxon>
        <taxon>Maltschvirus maltsch</taxon>
    </lineage>
</organism>